<sequence length="161" mass="19309">MQKEYQLLHQQLIDEKQDHDDQYALIQQQLKLKNQRNTELQKQLTEEKNQRIIFFQQLQQKQSEITKQLESNVQEQATRIVHLENDNQSLLNTLSALKDQIERLNIQELQQSINNQQIQLNNKDKYITKLKEEMEAININQLQDKQVEKVLNILKYVDVSK</sequence>
<evidence type="ECO:0000313" key="2">
    <source>
        <dbReference type="EMBL" id="CAL5970236.1"/>
    </source>
</evidence>
<organism evidence="2 3">
    <name type="scientific">Hexamita inflata</name>
    <dbReference type="NCBI Taxonomy" id="28002"/>
    <lineage>
        <taxon>Eukaryota</taxon>
        <taxon>Metamonada</taxon>
        <taxon>Diplomonadida</taxon>
        <taxon>Hexamitidae</taxon>
        <taxon>Hexamitinae</taxon>
        <taxon>Hexamita</taxon>
    </lineage>
</organism>
<accession>A0ABP1GG66</accession>
<comment type="caution">
    <text evidence="2">The sequence shown here is derived from an EMBL/GenBank/DDBJ whole genome shotgun (WGS) entry which is preliminary data.</text>
</comment>
<evidence type="ECO:0000256" key="1">
    <source>
        <dbReference type="SAM" id="Coils"/>
    </source>
</evidence>
<reference evidence="2 3" key="1">
    <citation type="submission" date="2024-07" db="EMBL/GenBank/DDBJ databases">
        <authorList>
            <person name="Akdeniz Z."/>
        </authorList>
    </citation>
    <scope>NUCLEOTIDE SEQUENCE [LARGE SCALE GENOMIC DNA]</scope>
</reference>
<evidence type="ECO:0000313" key="3">
    <source>
        <dbReference type="Proteomes" id="UP001642409"/>
    </source>
</evidence>
<gene>
    <name evidence="2" type="ORF">HINF_LOCUS176</name>
</gene>
<dbReference type="EMBL" id="CAXDID020000001">
    <property type="protein sequence ID" value="CAL5970236.1"/>
    <property type="molecule type" value="Genomic_DNA"/>
</dbReference>
<proteinExistence type="predicted"/>
<protein>
    <submittedName>
        <fullName evidence="2">Hypothetical_protein</fullName>
    </submittedName>
</protein>
<keyword evidence="3" id="KW-1185">Reference proteome</keyword>
<feature type="coiled-coil region" evidence="1">
    <location>
        <begin position="9"/>
        <end position="133"/>
    </location>
</feature>
<name>A0ABP1GG66_9EUKA</name>
<keyword evidence="1" id="KW-0175">Coiled coil</keyword>
<dbReference type="Proteomes" id="UP001642409">
    <property type="component" value="Unassembled WGS sequence"/>
</dbReference>